<gene>
    <name evidence="1" type="ORF">ABXS70_18360</name>
</gene>
<dbReference type="Gene3D" id="3.40.50.300">
    <property type="entry name" value="P-loop containing nucleotide triphosphate hydrolases"/>
    <property type="match status" value="1"/>
</dbReference>
<dbReference type="RefSeq" id="WP_366289788.1">
    <property type="nucleotide sequence ID" value="NZ_CP159992.1"/>
</dbReference>
<reference evidence="1" key="1">
    <citation type="submission" date="2024-05" db="EMBL/GenBank/DDBJ databases">
        <title>Draft genome assemblies of 36 bacteria isolated from hibernating arctic ground squirrels.</title>
        <authorList>
            <person name="McKee H."/>
            <person name="Mullen L."/>
            <person name="Drown D.M."/>
            <person name="Duddleston K.N."/>
        </authorList>
    </citation>
    <scope>NUCLEOTIDE SEQUENCE</scope>
    <source>
        <strain evidence="1">AN1007</strain>
    </source>
</reference>
<dbReference type="Pfam" id="PF07931">
    <property type="entry name" value="CPT"/>
    <property type="match status" value="1"/>
</dbReference>
<sequence length="75" mass="8708">MSSWIRSSPMTREQSRVNRAAGLAHSQYDYVYAYDEYDLEVSTEELSAAACADIILQYMQADQKYSAFKKINRRD</sequence>
<dbReference type="EMBL" id="CP159992">
    <property type="protein sequence ID" value="XCP93192.1"/>
    <property type="molecule type" value="Genomic_DNA"/>
</dbReference>
<dbReference type="InterPro" id="IPR027417">
    <property type="entry name" value="P-loop_NTPase"/>
</dbReference>
<proteinExistence type="predicted"/>
<dbReference type="AlphaFoldDB" id="A0AAU8N5W0"/>
<name>A0AAU8N5W0_9BACL</name>
<protein>
    <submittedName>
        <fullName evidence="1">Uncharacterized protein</fullName>
    </submittedName>
</protein>
<organism evidence="1">
    <name type="scientific">Paenibacillus sp. AN1007</name>
    <dbReference type="NCBI Taxonomy" id="3151385"/>
    <lineage>
        <taxon>Bacteria</taxon>
        <taxon>Bacillati</taxon>
        <taxon>Bacillota</taxon>
        <taxon>Bacilli</taxon>
        <taxon>Bacillales</taxon>
        <taxon>Paenibacillaceae</taxon>
        <taxon>Paenibacillus</taxon>
    </lineage>
</organism>
<evidence type="ECO:0000313" key="1">
    <source>
        <dbReference type="EMBL" id="XCP93192.1"/>
    </source>
</evidence>
<accession>A0AAU8N5W0</accession>